<feature type="compositionally biased region" description="Pro residues" evidence="1">
    <location>
        <begin position="21"/>
        <end position="33"/>
    </location>
</feature>
<accession>A0A918X5K1</accession>
<organism evidence="2 3">
    <name type="scientific">Streptomyces finlayi</name>
    <dbReference type="NCBI Taxonomy" id="67296"/>
    <lineage>
        <taxon>Bacteria</taxon>
        <taxon>Bacillati</taxon>
        <taxon>Actinomycetota</taxon>
        <taxon>Actinomycetes</taxon>
        <taxon>Kitasatosporales</taxon>
        <taxon>Streptomycetaceae</taxon>
        <taxon>Streptomyces</taxon>
    </lineage>
</organism>
<dbReference type="EMBL" id="BMVC01000020">
    <property type="protein sequence ID" value="GHD13811.1"/>
    <property type="molecule type" value="Genomic_DNA"/>
</dbReference>
<reference evidence="2" key="1">
    <citation type="journal article" date="2014" name="Int. J. Syst. Evol. Microbiol.">
        <title>Complete genome sequence of Corynebacterium casei LMG S-19264T (=DSM 44701T), isolated from a smear-ripened cheese.</title>
        <authorList>
            <consortium name="US DOE Joint Genome Institute (JGI-PGF)"/>
            <person name="Walter F."/>
            <person name="Albersmeier A."/>
            <person name="Kalinowski J."/>
            <person name="Ruckert C."/>
        </authorList>
    </citation>
    <scope>NUCLEOTIDE SEQUENCE</scope>
    <source>
        <strain evidence="2">JCM 4637</strain>
    </source>
</reference>
<reference evidence="2" key="2">
    <citation type="submission" date="2020-09" db="EMBL/GenBank/DDBJ databases">
        <authorList>
            <person name="Sun Q."/>
            <person name="Ohkuma M."/>
        </authorList>
    </citation>
    <scope>NUCLEOTIDE SEQUENCE</scope>
    <source>
        <strain evidence="2">JCM 4637</strain>
    </source>
</reference>
<dbReference type="Proteomes" id="UP000638353">
    <property type="component" value="Unassembled WGS sequence"/>
</dbReference>
<evidence type="ECO:0000313" key="2">
    <source>
        <dbReference type="EMBL" id="GHD13811.1"/>
    </source>
</evidence>
<proteinExistence type="predicted"/>
<feature type="region of interest" description="Disordered" evidence="1">
    <location>
        <begin position="21"/>
        <end position="41"/>
    </location>
</feature>
<name>A0A918X5K1_9ACTN</name>
<evidence type="ECO:0000313" key="3">
    <source>
        <dbReference type="Proteomes" id="UP000638353"/>
    </source>
</evidence>
<dbReference type="AlphaFoldDB" id="A0A918X5K1"/>
<evidence type="ECO:0000256" key="1">
    <source>
        <dbReference type="SAM" id="MobiDB-lite"/>
    </source>
</evidence>
<comment type="caution">
    <text evidence="2">The sequence shown here is derived from an EMBL/GenBank/DDBJ whole genome shotgun (WGS) entry which is preliminary data.</text>
</comment>
<sequence>MAPLTLRGEVGQVIEVEIPDPVVPGGPPAPTAYPPGAEGGGVREQILTIPDGFSYVPYRPEDGQTDSGYCSPPVLPREDISRCPAFVEVYGTVVRLRIEKKIAGATGWLALADVPTEASHATPVDIRIPGPYVPSLGDSLRLAAGGSLLAVGLLRRQHRRRQIP</sequence>
<gene>
    <name evidence="2" type="ORF">GCM10010334_72440</name>
</gene>
<protein>
    <submittedName>
        <fullName evidence="2">Uncharacterized protein</fullName>
    </submittedName>
</protein>